<name>A0ABV8BL52_9PSEU</name>
<organism evidence="1 2">
    <name type="scientific">Lentzea rhizosphaerae</name>
    <dbReference type="NCBI Taxonomy" id="2041025"/>
    <lineage>
        <taxon>Bacteria</taxon>
        <taxon>Bacillati</taxon>
        <taxon>Actinomycetota</taxon>
        <taxon>Actinomycetes</taxon>
        <taxon>Pseudonocardiales</taxon>
        <taxon>Pseudonocardiaceae</taxon>
        <taxon>Lentzea</taxon>
    </lineage>
</organism>
<dbReference type="Gene3D" id="2.60.120.620">
    <property type="entry name" value="q2cbj1_9rhob like domain"/>
    <property type="match status" value="1"/>
</dbReference>
<evidence type="ECO:0000313" key="2">
    <source>
        <dbReference type="Proteomes" id="UP001595690"/>
    </source>
</evidence>
<keyword evidence="1" id="KW-0560">Oxidoreductase</keyword>
<dbReference type="Pfam" id="PF05721">
    <property type="entry name" value="PhyH"/>
    <property type="match status" value="1"/>
</dbReference>
<dbReference type="GO" id="GO:0051213">
    <property type="term" value="F:dioxygenase activity"/>
    <property type="evidence" value="ECO:0007669"/>
    <property type="project" value="UniProtKB-KW"/>
</dbReference>
<dbReference type="Proteomes" id="UP001595690">
    <property type="component" value="Unassembled WGS sequence"/>
</dbReference>
<sequence length="265" mass="29469">MERAVRMNYGRDGWVALPDVLSDAEVGKLRERIGALSTQRRPEVVHEAGSSTVRAIHGCHAFDEVCDRLIRLPVLLDIAEALLREPVYLYQFKVNIKAAVEGKAWPWHQDFAFWHREDGMAAPDAVNIAIFLDEVDERNGPLEVIPGTHHLGLLGSDENGSENTAGKGDWRSHVSADLEHTVPAELAATLAQDWGKHKFTGPAGTAVAFHPNLVHSSSNNRSAHRRSMLFLTYNKVTNAPLNPTRPEFLVNRDTRPVVRVAESRL</sequence>
<dbReference type="PANTHER" id="PTHR20883">
    <property type="entry name" value="PHYTANOYL-COA DIOXYGENASE DOMAIN CONTAINING 1"/>
    <property type="match status" value="1"/>
</dbReference>
<evidence type="ECO:0000313" key="1">
    <source>
        <dbReference type="EMBL" id="MFC3890933.1"/>
    </source>
</evidence>
<reference evidence="2" key="1">
    <citation type="journal article" date="2019" name="Int. J. Syst. Evol. Microbiol.">
        <title>The Global Catalogue of Microorganisms (GCM) 10K type strain sequencing project: providing services to taxonomists for standard genome sequencing and annotation.</title>
        <authorList>
            <consortium name="The Broad Institute Genomics Platform"/>
            <consortium name="The Broad Institute Genome Sequencing Center for Infectious Disease"/>
            <person name="Wu L."/>
            <person name="Ma J."/>
        </authorList>
    </citation>
    <scope>NUCLEOTIDE SEQUENCE [LARGE SCALE GENOMIC DNA]</scope>
    <source>
        <strain evidence="2">CGMCC 4.7405</strain>
    </source>
</reference>
<keyword evidence="2" id="KW-1185">Reference proteome</keyword>
<protein>
    <submittedName>
        <fullName evidence="1">Phytanoyl-CoA dioxygenase family protein</fullName>
    </submittedName>
</protein>
<dbReference type="SUPFAM" id="SSF51197">
    <property type="entry name" value="Clavaminate synthase-like"/>
    <property type="match status" value="1"/>
</dbReference>
<dbReference type="PANTHER" id="PTHR20883:SF48">
    <property type="entry name" value="ECTOINE DIOXYGENASE"/>
    <property type="match status" value="1"/>
</dbReference>
<dbReference type="EMBL" id="JBHRZI010000008">
    <property type="protein sequence ID" value="MFC3890933.1"/>
    <property type="molecule type" value="Genomic_DNA"/>
</dbReference>
<accession>A0ABV8BL52</accession>
<proteinExistence type="predicted"/>
<keyword evidence="1" id="KW-0223">Dioxygenase</keyword>
<dbReference type="RefSeq" id="WP_382369746.1">
    <property type="nucleotide sequence ID" value="NZ_JBHRZI010000008.1"/>
</dbReference>
<dbReference type="InterPro" id="IPR008775">
    <property type="entry name" value="Phytyl_CoA_dOase-like"/>
</dbReference>
<comment type="caution">
    <text evidence="1">The sequence shown here is derived from an EMBL/GenBank/DDBJ whole genome shotgun (WGS) entry which is preliminary data.</text>
</comment>
<gene>
    <name evidence="1" type="ORF">ACFOWZ_05560</name>
</gene>